<dbReference type="NCBIfam" id="TIGR00046">
    <property type="entry name" value="RsmE family RNA methyltransferase"/>
    <property type="match status" value="1"/>
</dbReference>
<keyword evidence="7 12" id="KW-0489">Methyltransferase</keyword>
<dbReference type="NCBIfam" id="NF008692">
    <property type="entry name" value="PRK11713.1-5"/>
    <property type="match status" value="1"/>
</dbReference>
<comment type="caution">
    <text evidence="15">The sequence shown here is derived from an EMBL/GenBank/DDBJ whole genome shotgun (WGS) entry which is preliminary data.</text>
</comment>
<dbReference type="SUPFAM" id="SSF75217">
    <property type="entry name" value="alpha/beta knot"/>
    <property type="match status" value="1"/>
</dbReference>
<keyword evidence="16" id="KW-1185">Reference proteome</keyword>
<dbReference type="CDD" id="cd18084">
    <property type="entry name" value="RsmE-like"/>
    <property type="match status" value="1"/>
</dbReference>
<evidence type="ECO:0000259" key="14">
    <source>
        <dbReference type="Pfam" id="PF20260"/>
    </source>
</evidence>
<dbReference type="InterPro" id="IPR029026">
    <property type="entry name" value="tRNA_m1G_MTases_N"/>
</dbReference>
<evidence type="ECO:0000256" key="5">
    <source>
        <dbReference type="ARBA" id="ARBA00022490"/>
    </source>
</evidence>
<evidence type="ECO:0000256" key="10">
    <source>
        <dbReference type="ARBA" id="ARBA00025699"/>
    </source>
</evidence>
<evidence type="ECO:0000256" key="1">
    <source>
        <dbReference type="ARBA" id="ARBA00004496"/>
    </source>
</evidence>
<dbReference type="EMBL" id="JAFBDR010000001">
    <property type="protein sequence ID" value="MBM7569616.1"/>
    <property type="molecule type" value="Genomic_DNA"/>
</dbReference>
<dbReference type="InterPro" id="IPR046886">
    <property type="entry name" value="RsmE_MTase_dom"/>
</dbReference>
<dbReference type="RefSeq" id="WP_204497070.1">
    <property type="nucleotide sequence ID" value="NZ_JAFBDR010000001.1"/>
</dbReference>
<organism evidence="15 16">
    <name type="scientific">Aquibacillus albus</name>
    <dbReference type="NCBI Taxonomy" id="1168171"/>
    <lineage>
        <taxon>Bacteria</taxon>
        <taxon>Bacillati</taxon>
        <taxon>Bacillota</taxon>
        <taxon>Bacilli</taxon>
        <taxon>Bacillales</taxon>
        <taxon>Bacillaceae</taxon>
        <taxon>Aquibacillus</taxon>
    </lineage>
</organism>
<dbReference type="InterPro" id="IPR006700">
    <property type="entry name" value="RsmE"/>
</dbReference>
<accession>A0ABS2MUQ1</accession>
<name>A0ABS2MUQ1_9BACI</name>
<keyword evidence="6 12" id="KW-0698">rRNA processing</keyword>
<evidence type="ECO:0000256" key="9">
    <source>
        <dbReference type="ARBA" id="ARBA00022691"/>
    </source>
</evidence>
<comment type="similarity">
    <text evidence="2 12">Belongs to the RNA methyltransferase RsmE family.</text>
</comment>
<feature type="domain" description="Ribosomal RNA small subunit methyltransferase E PUA-like" evidence="14">
    <location>
        <begin position="20"/>
        <end position="64"/>
    </location>
</feature>
<evidence type="ECO:0000256" key="3">
    <source>
        <dbReference type="ARBA" id="ARBA00012328"/>
    </source>
</evidence>
<evidence type="ECO:0000256" key="6">
    <source>
        <dbReference type="ARBA" id="ARBA00022552"/>
    </source>
</evidence>
<evidence type="ECO:0000256" key="2">
    <source>
        <dbReference type="ARBA" id="ARBA00005528"/>
    </source>
</evidence>
<dbReference type="PANTHER" id="PTHR30027">
    <property type="entry name" value="RIBOSOMAL RNA SMALL SUBUNIT METHYLTRANSFERASE E"/>
    <property type="match status" value="1"/>
</dbReference>
<comment type="function">
    <text evidence="10 12">Specifically methylates the N3 position of the uracil ring of uridine 1498 (m3U1498) in 16S rRNA. Acts on the fully assembled 30S ribosomal subunit.</text>
</comment>
<dbReference type="InterPro" id="IPR029028">
    <property type="entry name" value="Alpha/beta_knot_MTases"/>
</dbReference>
<dbReference type="InterPro" id="IPR015947">
    <property type="entry name" value="PUA-like_sf"/>
</dbReference>
<keyword evidence="5 12" id="KW-0963">Cytoplasm</keyword>
<dbReference type="Gene3D" id="2.40.240.20">
    <property type="entry name" value="Hypothetical PUA domain-like, domain 1"/>
    <property type="match status" value="1"/>
</dbReference>
<evidence type="ECO:0000313" key="15">
    <source>
        <dbReference type="EMBL" id="MBM7569616.1"/>
    </source>
</evidence>
<sequence>MQRYFIAADNWKADNHIVLSANDYHHITRVMRMTEGDKIICNHPYCQAAICVITNISNEQVIAAVEEWLNDSVEMPVNVTVAQGLPKGDKFDLVLQKGTELGASAFLPFEAKRSVVKWDSKKAKKKLERFNKIVKEASEQAHRNRIPSIEEVSPFQKLLEKSKAYDVKLVAYEEETRSEQYHSLGSILKEIDQNQSVLICIGPEGGFTLEEINALKEVGFYTVRLGPRILRTETAALYFLSSISYHFEELEW</sequence>
<feature type="domain" description="Ribosomal RNA small subunit methyltransferase E methyltransferase" evidence="13">
    <location>
        <begin position="74"/>
        <end position="243"/>
    </location>
</feature>
<evidence type="ECO:0000256" key="4">
    <source>
        <dbReference type="ARBA" id="ARBA00013673"/>
    </source>
</evidence>
<evidence type="ECO:0000256" key="12">
    <source>
        <dbReference type="PIRNR" id="PIRNR015601"/>
    </source>
</evidence>
<dbReference type="PANTHER" id="PTHR30027:SF3">
    <property type="entry name" value="16S RRNA (URACIL(1498)-N(3))-METHYLTRANSFERASE"/>
    <property type="match status" value="1"/>
</dbReference>
<evidence type="ECO:0000256" key="7">
    <source>
        <dbReference type="ARBA" id="ARBA00022603"/>
    </source>
</evidence>
<dbReference type="NCBIfam" id="NF008691">
    <property type="entry name" value="PRK11713.1-4"/>
    <property type="match status" value="1"/>
</dbReference>
<evidence type="ECO:0000313" key="16">
    <source>
        <dbReference type="Proteomes" id="UP001296943"/>
    </source>
</evidence>
<evidence type="ECO:0000256" key="11">
    <source>
        <dbReference type="ARBA" id="ARBA00047944"/>
    </source>
</evidence>
<protein>
    <recommendedName>
        <fullName evidence="4 12">Ribosomal RNA small subunit methyltransferase E</fullName>
        <ecNumber evidence="3 12">2.1.1.193</ecNumber>
    </recommendedName>
</protein>
<dbReference type="Pfam" id="PF04452">
    <property type="entry name" value="Methyltrans_RNA"/>
    <property type="match status" value="1"/>
</dbReference>
<keyword evidence="9 12" id="KW-0949">S-adenosyl-L-methionine</keyword>
<gene>
    <name evidence="15" type="ORF">JOC48_000085</name>
</gene>
<dbReference type="Gene3D" id="3.40.1280.10">
    <property type="match status" value="1"/>
</dbReference>
<comment type="catalytic activity">
    <reaction evidence="11 12">
        <text>uridine(1498) in 16S rRNA + S-adenosyl-L-methionine = N(3)-methyluridine(1498) in 16S rRNA + S-adenosyl-L-homocysteine + H(+)</text>
        <dbReference type="Rhea" id="RHEA:42920"/>
        <dbReference type="Rhea" id="RHEA-COMP:10283"/>
        <dbReference type="Rhea" id="RHEA-COMP:10284"/>
        <dbReference type="ChEBI" id="CHEBI:15378"/>
        <dbReference type="ChEBI" id="CHEBI:57856"/>
        <dbReference type="ChEBI" id="CHEBI:59789"/>
        <dbReference type="ChEBI" id="CHEBI:65315"/>
        <dbReference type="ChEBI" id="CHEBI:74502"/>
        <dbReference type="EC" id="2.1.1.193"/>
    </reaction>
</comment>
<dbReference type="EC" id="2.1.1.193" evidence="3 12"/>
<keyword evidence="8 12" id="KW-0808">Transferase</keyword>
<dbReference type="Proteomes" id="UP001296943">
    <property type="component" value="Unassembled WGS sequence"/>
</dbReference>
<dbReference type="SUPFAM" id="SSF88697">
    <property type="entry name" value="PUA domain-like"/>
    <property type="match status" value="1"/>
</dbReference>
<dbReference type="GO" id="GO:0032259">
    <property type="term" value="P:methylation"/>
    <property type="evidence" value="ECO:0007669"/>
    <property type="project" value="UniProtKB-KW"/>
</dbReference>
<proteinExistence type="inferred from homology"/>
<dbReference type="InterPro" id="IPR046887">
    <property type="entry name" value="RsmE_PUA-like"/>
</dbReference>
<dbReference type="Pfam" id="PF20260">
    <property type="entry name" value="PUA_4"/>
    <property type="match status" value="1"/>
</dbReference>
<evidence type="ECO:0000256" key="8">
    <source>
        <dbReference type="ARBA" id="ARBA00022679"/>
    </source>
</evidence>
<dbReference type="PIRSF" id="PIRSF015601">
    <property type="entry name" value="MTase_slr0722"/>
    <property type="match status" value="1"/>
</dbReference>
<reference evidence="15 16" key="1">
    <citation type="submission" date="2021-01" db="EMBL/GenBank/DDBJ databases">
        <title>Genomic Encyclopedia of Type Strains, Phase IV (KMG-IV): sequencing the most valuable type-strain genomes for metagenomic binning, comparative biology and taxonomic classification.</title>
        <authorList>
            <person name="Goeker M."/>
        </authorList>
    </citation>
    <scope>NUCLEOTIDE SEQUENCE [LARGE SCALE GENOMIC DNA]</scope>
    <source>
        <strain evidence="15 16">DSM 23711</strain>
    </source>
</reference>
<comment type="subcellular location">
    <subcellularLocation>
        <location evidence="1 12">Cytoplasm</location>
    </subcellularLocation>
</comment>
<evidence type="ECO:0000259" key="13">
    <source>
        <dbReference type="Pfam" id="PF04452"/>
    </source>
</evidence>
<dbReference type="GO" id="GO:0008168">
    <property type="term" value="F:methyltransferase activity"/>
    <property type="evidence" value="ECO:0007669"/>
    <property type="project" value="UniProtKB-KW"/>
</dbReference>